<proteinExistence type="predicted"/>
<feature type="compositionally biased region" description="Basic and acidic residues" evidence="1">
    <location>
        <begin position="205"/>
        <end position="215"/>
    </location>
</feature>
<dbReference type="Proteomes" id="UP000298416">
    <property type="component" value="Unassembled WGS sequence"/>
</dbReference>
<feature type="region of interest" description="Disordered" evidence="1">
    <location>
        <begin position="1"/>
        <end position="32"/>
    </location>
</feature>
<name>A0A8X8W2K3_SALSN</name>
<gene>
    <name evidence="2" type="ORF">SASPL_152144</name>
</gene>
<feature type="compositionally biased region" description="Low complexity" evidence="1">
    <location>
        <begin position="152"/>
        <end position="183"/>
    </location>
</feature>
<dbReference type="OrthoDB" id="901888at2759"/>
<dbReference type="PANTHER" id="PTHR33871">
    <property type="entry name" value="OS05G0503100 PROTEIN-RELATED"/>
    <property type="match status" value="1"/>
</dbReference>
<comment type="caution">
    <text evidence="2">The sequence shown here is derived from an EMBL/GenBank/DDBJ whole genome shotgun (WGS) entry which is preliminary data.</text>
</comment>
<reference evidence="2" key="2">
    <citation type="submission" date="2020-08" db="EMBL/GenBank/DDBJ databases">
        <title>Plant Genome Project.</title>
        <authorList>
            <person name="Zhang R.-G."/>
        </authorList>
    </citation>
    <scope>NUCLEOTIDE SEQUENCE</scope>
    <source>
        <strain evidence="2">Huo1</strain>
        <tissue evidence="2">Leaf</tissue>
    </source>
</reference>
<feature type="compositionally biased region" description="Polar residues" evidence="1">
    <location>
        <begin position="86"/>
        <end position="106"/>
    </location>
</feature>
<dbReference type="AlphaFoldDB" id="A0A8X8W2K3"/>
<feature type="compositionally biased region" description="Basic residues" evidence="1">
    <location>
        <begin position="124"/>
        <end position="138"/>
    </location>
</feature>
<sequence length="235" mass="25159">MGCCLSAGSRNREAENRRSIDGEPPTSPRAILEVETVKEVLLETPVALKSDSEKLKPMSPENQESTAEFRQPPETAGSRDAPGNDAGNTASEITELSEIGSYSESLSAAAAAADEDGVVDQRPPLRKRRSNGGGRGRRERVVGRRVPEKRGPVAPVRAVRGRAVAAAPRNVAEGNGNGNLNGKNVEEGYGRSPVRQKEVGPPLPPRKESDEKTPAEEEAETLENPVVSLECFIFL</sequence>
<accession>A0A8X8W2K3</accession>
<dbReference type="PANTHER" id="PTHR33871:SF1">
    <property type="entry name" value="OS05G0503100 PROTEIN"/>
    <property type="match status" value="1"/>
</dbReference>
<protein>
    <submittedName>
        <fullName evidence="2">Uncharacterized protein</fullName>
    </submittedName>
</protein>
<feature type="region of interest" description="Disordered" evidence="1">
    <location>
        <begin position="45"/>
        <end position="222"/>
    </location>
</feature>
<evidence type="ECO:0000313" key="2">
    <source>
        <dbReference type="EMBL" id="KAG6386962.1"/>
    </source>
</evidence>
<feature type="compositionally biased region" description="Basic and acidic residues" evidence="1">
    <location>
        <begin position="139"/>
        <end position="151"/>
    </location>
</feature>
<feature type="compositionally biased region" description="Basic and acidic residues" evidence="1">
    <location>
        <begin position="10"/>
        <end position="21"/>
    </location>
</feature>
<reference evidence="2" key="1">
    <citation type="submission" date="2018-01" db="EMBL/GenBank/DDBJ databases">
        <authorList>
            <person name="Mao J.F."/>
        </authorList>
    </citation>
    <scope>NUCLEOTIDE SEQUENCE</scope>
    <source>
        <strain evidence="2">Huo1</strain>
        <tissue evidence="2">Leaf</tissue>
    </source>
</reference>
<organism evidence="2">
    <name type="scientific">Salvia splendens</name>
    <name type="common">Scarlet sage</name>
    <dbReference type="NCBI Taxonomy" id="180675"/>
    <lineage>
        <taxon>Eukaryota</taxon>
        <taxon>Viridiplantae</taxon>
        <taxon>Streptophyta</taxon>
        <taxon>Embryophyta</taxon>
        <taxon>Tracheophyta</taxon>
        <taxon>Spermatophyta</taxon>
        <taxon>Magnoliopsida</taxon>
        <taxon>eudicotyledons</taxon>
        <taxon>Gunneridae</taxon>
        <taxon>Pentapetalae</taxon>
        <taxon>asterids</taxon>
        <taxon>lamiids</taxon>
        <taxon>Lamiales</taxon>
        <taxon>Lamiaceae</taxon>
        <taxon>Nepetoideae</taxon>
        <taxon>Mentheae</taxon>
        <taxon>Salviinae</taxon>
        <taxon>Salvia</taxon>
        <taxon>Salvia subgen. Calosphace</taxon>
        <taxon>core Calosphace</taxon>
    </lineage>
</organism>
<evidence type="ECO:0000256" key="1">
    <source>
        <dbReference type="SAM" id="MobiDB-lite"/>
    </source>
</evidence>
<evidence type="ECO:0000313" key="3">
    <source>
        <dbReference type="Proteomes" id="UP000298416"/>
    </source>
</evidence>
<keyword evidence="3" id="KW-1185">Reference proteome</keyword>
<dbReference type="EMBL" id="PNBA02000021">
    <property type="protein sequence ID" value="KAG6386962.1"/>
    <property type="molecule type" value="Genomic_DNA"/>
</dbReference>